<reference evidence="3 4" key="1">
    <citation type="submission" date="2011-09" db="EMBL/GenBank/DDBJ databases">
        <title>Complete sequence of plasmid of Thioflavicoccus mobilis 8321.</title>
        <authorList>
            <consortium name="US DOE Joint Genome Institute"/>
            <person name="Lucas S."/>
            <person name="Han J."/>
            <person name="Lapidus A."/>
            <person name="Cheng J.-F."/>
            <person name="Goodwin L."/>
            <person name="Pitluck S."/>
            <person name="Peters L."/>
            <person name="Ovchinnikova G."/>
            <person name="Lu M."/>
            <person name="Detter J.C."/>
            <person name="Han C."/>
            <person name="Tapia R."/>
            <person name="Land M."/>
            <person name="Hauser L."/>
            <person name="Kyrpides N."/>
            <person name="Ivanova N."/>
            <person name="Pagani I."/>
            <person name="Vogl K."/>
            <person name="Liu Z."/>
            <person name="Imhoff J."/>
            <person name="Thiel V."/>
            <person name="Frigaard N.-U."/>
            <person name="Bryant D."/>
            <person name="Woyke T."/>
        </authorList>
    </citation>
    <scope>NUCLEOTIDE SEQUENCE [LARGE SCALE GENOMIC DNA]</scope>
    <source>
        <strain evidence="3 4">8321</strain>
        <plasmid evidence="4">Plasmid pTHIMO01</plasmid>
    </source>
</reference>
<organism evidence="3 4">
    <name type="scientific">Thioflavicoccus mobilis 8321</name>
    <dbReference type="NCBI Taxonomy" id="765912"/>
    <lineage>
        <taxon>Bacteria</taxon>
        <taxon>Pseudomonadati</taxon>
        <taxon>Pseudomonadota</taxon>
        <taxon>Gammaproteobacteria</taxon>
        <taxon>Chromatiales</taxon>
        <taxon>Chromatiaceae</taxon>
        <taxon>Thioflavicoccus</taxon>
    </lineage>
</organism>
<protein>
    <submittedName>
        <fullName evidence="3">TrbM</fullName>
    </submittedName>
</protein>
<feature type="region of interest" description="Disordered" evidence="1">
    <location>
        <begin position="179"/>
        <end position="206"/>
    </location>
</feature>
<dbReference type="EMBL" id="CP003052">
    <property type="protein sequence ID" value="AGA92415.1"/>
    <property type="molecule type" value="Genomic_DNA"/>
</dbReference>
<feature type="signal peptide" evidence="2">
    <location>
        <begin position="1"/>
        <end position="27"/>
    </location>
</feature>
<evidence type="ECO:0000256" key="2">
    <source>
        <dbReference type="SAM" id="SignalP"/>
    </source>
</evidence>
<dbReference type="RefSeq" id="WP_015282534.1">
    <property type="nucleotide sequence ID" value="NC_019941.1"/>
</dbReference>
<keyword evidence="2" id="KW-0732">Signal</keyword>
<proteinExistence type="predicted"/>
<dbReference type="InterPro" id="IPR009989">
    <property type="entry name" value="TrbM"/>
</dbReference>
<dbReference type="HOGENOM" id="CLU_1331426_0_0_6"/>
<dbReference type="Proteomes" id="UP000010816">
    <property type="component" value="Plasmid pTHIMO01"/>
</dbReference>
<sequence length="206" mass="22402">MNRTPIVLSLSASLLGAGLGASTPAQALSGDQESACGAILCLVGGSGVAECAPYLARYFAITAPNPAKLFDRRLDFLNLCPASDLPGDVRPLIARYGATCQPATLVNWLNAQIRSCQIRDWDGSDDCRPTGDEWRMCAPFFDHGYTTYEAPTLHEQCREERDGYGYLVETCFYTWTEAGAPTPTETSPTPTGTWPFGRTSRFDLTD</sequence>
<geneLocation type="plasmid" evidence="3 4">
    <name>pTHIMO01</name>
</geneLocation>
<dbReference type="Pfam" id="PF07424">
    <property type="entry name" value="TrbM"/>
    <property type="match status" value="1"/>
</dbReference>
<evidence type="ECO:0000313" key="3">
    <source>
        <dbReference type="EMBL" id="AGA92415.1"/>
    </source>
</evidence>
<keyword evidence="3" id="KW-0614">Plasmid</keyword>
<keyword evidence="4" id="KW-1185">Reference proteome</keyword>
<name>L0H412_9GAMM</name>
<dbReference type="KEGG" id="tmb:Thimo_3763"/>
<dbReference type="OrthoDB" id="9784009at2"/>
<accession>L0H412</accession>
<evidence type="ECO:0000256" key="1">
    <source>
        <dbReference type="SAM" id="MobiDB-lite"/>
    </source>
</evidence>
<gene>
    <name evidence="3" type="ORF">Thimo_3763</name>
</gene>
<feature type="compositionally biased region" description="Low complexity" evidence="1">
    <location>
        <begin position="179"/>
        <end position="195"/>
    </location>
</feature>
<dbReference type="AlphaFoldDB" id="L0H412"/>
<evidence type="ECO:0000313" key="4">
    <source>
        <dbReference type="Proteomes" id="UP000010816"/>
    </source>
</evidence>
<feature type="chain" id="PRO_5003943307" evidence="2">
    <location>
        <begin position="28"/>
        <end position="206"/>
    </location>
</feature>